<protein>
    <submittedName>
        <fullName evidence="2">Predicted acetyltransferase</fullName>
    </submittedName>
</protein>
<organism evidence="2">
    <name type="scientific">Longilinea arvoryzae</name>
    <dbReference type="NCBI Taxonomy" id="360412"/>
    <lineage>
        <taxon>Bacteria</taxon>
        <taxon>Bacillati</taxon>
        <taxon>Chloroflexota</taxon>
        <taxon>Anaerolineae</taxon>
        <taxon>Anaerolineales</taxon>
        <taxon>Anaerolineaceae</taxon>
        <taxon>Longilinea</taxon>
    </lineage>
</organism>
<dbReference type="Proteomes" id="UP000055060">
    <property type="component" value="Unassembled WGS sequence"/>
</dbReference>
<name>A0A0S7BCZ6_9CHLR</name>
<dbReference type="RefSeq" id="WP_075071991.1">
    <property type="nucleotide sequence ID" value="NZ_DF967972.1"/>
</dbReference>
<dbReference type="CDD" id="cd04301">
    <property type="entry name" value="NAT_SF"/>
    <property type="match status" value="1"/>
</dbReference>
<dbReference type="AlphaFoldDB" id="A0A0S7BCZ6"/>
<evidence type="ECO:0000259" key="1">
    <source>
        <dbReference type="PROSITE" id="PS51186"/>
    </source>
</evidence>
<evidence type="ECO:0000313" key="2">
    <source>
        <dbReference type="EMBL" id="GAP12580.1"/>
    </source>
</evidence>
<accession>A0A0S7BCZ6</accession>
<feature type="domain" description="N-acetyltransferase" evidence="1">
    <location>
        <begin position="116"/>
        <end position="243"/>
    </location>
</feature>
<sequence>MDFDAFERTIFQNWGNHYHCPTENLNQPGTEWIPIERWDGKELVRFRYVHRRTFLEFDPHLAGYLKSASAGRPAGTALRADDLAPIDGWKVIARDSTLYHYLYAADLPAIQPLAPLELRQLTAQDAGLMQALHAANPPAEVEAGCVEVDDDLAFGCLADGQLAAAASAFDYIGFMDVGVLTHPDYRKRGLGRAAVRALCAGLVERGSLPQYRCDAANIASVNLARSLNFRLYVTEEELMVRAA</sequence>
<evidence type="ECO:0000313" key="3">
    <source>
        <dbReference type="Proteomes" id="UP000055060"/>
    </source>
</evidence>
<keyword evidence="2" id="KW-0808">Transferase</keyword>
<dbReference type="InterPro" id="IPR000182">
    <property type="entry name" value="GNAT_dom"/>
</dbReference>
<gene>
    <name evidence="2" type="ORF">LARV_00316</name>
</gene>
<dbReference type="Pfam" id="PF12746">
    <property type="entry name" value="GNAT_acetyltran"/>
    <property type="match status" value="1"/>
</dbReference>
<dbReference type="Gene3D" id="3.40.630.30">
    <property type="match status" value="1"/>
</dbReference>
<dbReference type="SUPFAM" id="SSF55729">
    <property type="entry name" value="Acyl-CoA N-acyltransferases (Nat)"/>
    <property type="match status" value="1"/>
</dbReference>
<keyword evidence="3" id="KW-1185">Reference proteome</keyword>
<dbReference type="GO" id="GO:0016747">
    <property type="term" value="F:acyltransferase activity, transferring groups other than amino-acyl groups"/>
    <property type="evidence" value="ECO:0007669"/>
    <property type="project" value="InterPro"/>
</dbReference>
<reference evidence="2" key="1">
    <citation type="submission" date="2015-07" db="EMBL/GenBank/DDBJ databases">
        <title>Draft Genome Sequences of Anaerolinea thermolimosa IMO-1, Bellilinea caldifistulae GOMI-1, Leptolinea tardivitalis YMTK-2, Levilinea saccharolytica KIBI-1,Longilinea arvoryzae KOME-1, Previously Described as Members of the Anaerolineaceae (Chloroflexi).</title>
        <authorList>
            <person name="Sekiguchi Y."/>
            <person name="Ohashi A."/>
            <person name="Matsuura N."/>
            <person name="Tourlousse M.D."/>
        </authorList>
    </citation>
    <scope>NUCLEOTIDE SEQUENCE [LARGE SCALE GENOMIC DNA]</scope>
    <source>
        <strain evidence="2">KOME-1</strain>
    </source>
</reference>
<dbReference type="OrthoDB" id="581958at2"/>
<dbReference type="InterPro" id="IPR016181">
    <property type="entry name" value="Acyl_CoA_acyltransferase"/>
</dbReference>
<dbReference type="PROSITE" id="PS51186">
    <property type="entry name" value="GNAT"/>
    <property type="match status" value="1"/>
</dbReference>
<proteinExistence type="predicted"/>
<dbReference type="EMBL" id="DF967972">
    <property type="protein sequence ID" value="GAP12580.1"/>
    <property type="molecule type" value="Genomic_DNA"/>
</dbReference>
<dbReference type="STRING" id="360412.LARV_00316"/>
<dbReference type="InterPro" id="IPR027365">
    <property type="entry name" value="GNAT_acetyltra_YdfB-like"/>
</dbReference>